<dbReference type="AlphaFoldDB" id="M1DU31"/>
<dbReference type="Proteomes" id="UP000011115">
    <property type="component" value="Unassembled WGS sequence"/>
</dbReference>
<dbReference type="EnsemblPlants" id="PGSC0003DMT400094408">
    <property type="protein sequence ID" value="PGSC0003DMT400094408"/>
    <property type="gene ID" value="PGSC0003DMG400043979"/>
</dbReference>
<organism evidence="1 2">
    <name type="scientific">Solanum tuberosum</name>
    <name type="common">Potato</name>
    <dbReference type="NCBI Taxonomy" id="4113"/>
    <lineage>
        <taxon>Eukaryota</taxon>
        <taxon>Viridiplantae</taxon>
        <taxon>Streptophyta</taxon>
        <taxon>Embryophyta</taxon>
        <taxon>Tracheophyta</taxon>
        <taxon>Spermatophyta</taxon>
        <taxon>Magnoliopsida</taxon>
        <taxon>eudicotyledons</taxon>
        <taxon>Gunneridae</taxon>
        <taxon>Pentapetalae</taxon>
        <taxon>asterids</taxon>
        <taxon>lamiids</taxon>
        <taxon>Solanales</taxon>
        <taxon>Solanaceae</taxon>
        <taxon>Solanoideae</taxon>
        <taxon>Solaneae</taxon>
        <taxon>Solanum</taxon>
    </lineage>
</organism>
<reference evidence="2" key="1">
    <citation type="journal article" date="2011" name="Nature">
        <title>Genome sequence and analysis of the tuber crop potato.</title>
        <authorList>
            <consortium name="The Potato Genome Sequencing Consortium"/>
        </authorList>
    </citation>
    <scope>NUCLEOTIDE SEQUENCE [LARGE SCALE GENOMIC DNA]</scope>
    <source>
        <strain evidence="2">cv. DM1-3 516 R44</strain>
    </source>
</reference>
<proteinExistence type="predicted"/>
<accession>M1DU31</accession>
<dbReference type="Gramene" id="PGSC0003DMT400094408">
    <property type="protein sequence ID" value="PGSC0003DMT400094408"/>
    <property type="gene ID" value="PGSC0003DMG400043979"/>
</dbReference>
<reference evidence="1" key="2">
    <citation type="submission" date="2015-06" db="UniProtKB">
        <authorList>
            <consortium name="EnsemblPlants"/>
        </authorList>
    </citation>
    <scope>IDENTIFICATION</scope>
    <source>
        <strain evidence="1">DM1-3 516 R44</strain>
    </source>
</reference>
<dbReference type="InParanoid" id="M1DU31"/>
<dbReference type="PaxDb" id="4113-PGSC0003DMT400094408"/>
<protein>
    <submittedName>
        <fullName evidence="1">Uncharacterized protein</fullName>
    </submittedName>
</protein>
<keyword evidence="2" id="KW-1185">Reference proteome</keyword>
<name>M1DU31_SOLTU</name>
<dbReference type="HOGENOM" id="CLU_2502302_0_0_1"/>
<evidence type="ECO:0000313" key="1">
    <source>
        <dbReference type="EnsemblPlants" id="PGSC0003DMT400094408"/>
    </source>
</evidence>
<evidence type="ECO:0000313" key="2">
    <source>
        <dbReference type="Proteomes" id="UP000011115"/>
    </source>
</evidence>
<sequence>MCMVFDPTHSRPVRSMVGLMDRRFRYSSSRSHLDRFSVCISAASVIMPPRRANTWNANACNANAVLLIPNHEVTNAEFWIVIQLLA</sequence>